<protein>
    <recommendedName>
        <fullName evidence="7">30S ribosomal protein</fullName>
    </recommendedName>
</protein>
<reference evidence="5" key="2">
    <citation type="journal article" date="2023" name="Plants (Basel)">
        <title>Annotation of the Turnera subulata (Passifloraceae) Draft Genome Reveals the S-Locus Evolved after the Divergence of Turneroideae from Passifloroideae in a Stepwise Manner.</title>
        <authorList>
            <person name="Henning P.M."/>
            <person name="Roalson E.H."/>
            <person name="Mir W."/>
            <person name="McCubbin A.G."/>
            <person name="Shore J.S."/>
        </authorList>
    </citation>
    <scope>NUCLEOTIDE SEQUENCE</scope>
    <source>
        <strain evidence="5">F60SS</strain>
    </source>
</reference>
<dbReference type="GO" id="GO:1990904">
    <property type="term" value="C:ribonucleoprotein complex"/>
    <property type="evidence" value="ECO:0007669"/>
    <property type="project" value="UniProtKB-KW"/>
</dbReference>
<dbReference type="GO" id="GO:0032544">
    <property type="term" value="P:plastid translation"/>
    <property type="evidence" value="ECO:0007669"/>
    <property type="project" value="TreeGrafter"/>
</dbReference>
<dbReference type="AlphaFoldDB" id="A0A9Q0J8A6"/>
<keyword evidence="6" id="KW-1185">Reference proteome</keyword>
<dbReference type="NCBIfam" id="TIGR04560">
    <property type="entry name" value="ribo_THX"/>
    <property type="match status" value="1"/>
</dbReference>
<evidence type="ECO:0000313" key="6">
    <source>
        <dbReference type="Proteomes" id="UP001141552"/>
    </source>
</evidence>
<dbReference type="InterPro" id="IPR030826">
    <property type="entry name" value="Ribosomal_bTHX/bTHXc/bTHXm"/>
</dbReference>
<proteinExistence type="inferred from homology"/>
<evidence type="ECO:0008006" key="7">
    <source>
        <dbReference type="Google" id="ProtNLM"/>
    </source>
</evidence>
<dbReference type="EMBL" id="JAKUCV010005401">
    <property type="protein sequence ID" value="KAJ4831330.1"/>
    <property type="molecule type" value="Genomic_DNA"/>
</dbReference>
<keyword evidence="2" id="KW-0689">Ribosomal protein</keyword>
<dbReference type="Proteomes" id="UP001141552">
    <property type="component" value="Unassembled WGS sequence"/>
</dbReference>
<dbReference type="InterPro" id="IPR044695">
    <property type="entry name" value="Ribosomal_bTHXc/bTHXc_plant"/>
</dbReference>
<name>A0A9Q0J8A6_9ROSI</name>
<evidence type="ECO:0000313" key="5">
    <source>
        <dbReference type="EMBL" id="KAJ4831330.1"/>
    </source>
</evidence>
<feature type="region of interest" description="Disordered" evidence="4">
    <location>
        <begin position="63"/>
        <end position="131"/>
    </location>
</feature>
<dbReference type="OrthoDB" id="694979at2759"/>
<evidence type="ECO:0000256" key="4">
    <source>
        <dbReference type="SAM" id="MobiDB-lite"/>
    </source>
</evidence>
<keyword evidence="3" id="KW-0687">Ribonucleoprotein</keyword>
<evidence type="ECO:0000256" key="2">
    <source>
        <dbReference type="ARBA" id="ARBA00022980"/>
    </source>
</evidence>
<dbReference type="Pfam" id="PF17067">
    <property type="entry name" value="RPS31"/>
    <property type="match status" value="1"/>
</dbReference>
<gene>
    <name evidence="5" type="ORF">Tsubulata_033709</name>
</gene>
<sequence length="131" mass="14301">MASLMVGALPMTHPSPLLSASRLSTPHSEFQGVSLCCYATASSRSLSATTSLPSSFSIVRCGRGDKKTAKGKRFRHSFGNSRPRSKLKGRGPPRIPLPSAPAKKELLVDEEEEVEEEFSQPQVEEEEEEVE</sequence>
<evidence type="ECO:0000256" key="3">
    <source>
        <dbReference type="ARBA" id="ARBA00023274"/>
    </source>
</evidence>
<comment type="similarity">
    <text evidence="1">Belongs to the bacterial ribosomal protein bTHX family.</text>
</comment>
<accession>A0A9Q0J8A6</accession>
<evidence type="ECO:0000256" key="1">
    <source>
        <dbReference type="ARBA" id="ARBA00010834"/>
    </source>
</evidence>
<dbReference type="PANTHER" id="PTHR34550">
    <property type="entry name" value="30S RIBOSOMAL PROTEIN S31, CHLOROPLASTIC"/>
    <property type="match status" value="1"/>
</dbReference>
<reference evidence="5" key="1">
    <citation type="submission" date="2022-02" db="EMBL/GenBank/DDBJ databases">
        <authorList>
            <person name="Henning P.M."/>
            <person name="McCubbin A.G."/>
            <person name="Shore J.S."/>
        </authorList>
    </citation>
    <scope>NUCLEOTIDE SEQUENCE</scope>
    <source>
        <strain evidence="5">F60SS</strain>
        <tissue evidence="5">Leaves</tissue>
    </source>
</reference>
<dbReference type="GO" id="GO:0009536">
    <property type="term" value="C:plastid"/>
    <property type="evidence" value="ECO:0007669"/>
    <property type="project" value="TreeGrafter"/>
</dbReference>
<dbReference type="PANTHER" id="PTHR34550:SF2">
    <property type="entry name" value="SMALL RIBOSOMAL SUBUNIT PROTEIN BTHXC"/>
    <property type="match status" value="1"/>
</dbReference>
<dbReference type="GO" id="GO:0005840">
    <property type="term" value="C:ribosome"/>
    <property type="evidence" value="ECO:0007669"/>
    <property type="project" value="UniProtKB-KW"/>
</dbReference>
<organism evidence="5 6">
    <name type="scientific">Turnera subulata</name>
    <dbReference type="NCBI Taxonomy" id="218843"/>
    <lineage>
        <taxon>Eukaryota</taxon>
        <taxon>Viridiplantae</taxon>
        <taxon>Streptophyta</taxon>
        <taxon>Embryophyta</taxon>
        <taxon>Tracheophyta</taxon>
        <taxon>Spermatophyta</taxon>
        <taxon>Magnoliopsida</taxon>
        <taxon>eudicotyledons</taxon>
        <taxon>Gunneridae</taxon>
        <taxon>Pentapetalae</taxon>
        <taxon>rosids</taxon>
        <taxon>fabids</taxon>
        <taxon>Malpighiales</taxon>
        <taxon>Passifloraceae</taxon>
        <taxon>Turnera</taxon>
    </lineage>
</organism>
<feature type="compositionally biased region" description="Acidic residues" evidence="4">
    <location>
        <begin position="108"/>
        <end position="131"/>
    </location>
</feature>
<comment type="caution">
    <text evidence="5">The sequence shown here is derived from an EMBL/GenBank/DDBJ whole genome shotgun (WGS) entry which is preliminary data.</text>
</comment>